<feature type="signal peptide" evidence="3">
    <location>
        <begin position="1"/>
        <end position="19"/>
    </location>
</feature>
<feature type="compositionally biased region" description="Basic and acidic residues" evidence="2">
    <location>
        <begin position="1015"/>
        <end position="1025"/>
    </location>
</feature>
<evidence type="ECO:0000256" key="1">
    <source>
        <dbReference type="ARBA" id="ARBA00022729"/>
    </source>
</evidence>
<dbReference type="RefSeq" id="XP_066936013.1">
    <property type="nucleotide sequence ID" value="XM_067079912.1"/>
</dbReference>
<accession>A0A7M5XMJ0</accession>
<feature type="region of interest" description="Disordered" evidence="2">
    <location>
        <begin position="1472"/>
        <end position="1491"/>
    </location>
</feature>
<feature type="region of interest" description="Disordered" evidence="2">
    <location>
        <begin position="531"/>
        <end position="821"/>
    </location>
</feature>
<evidence type="ECO:0000313" key="5">
    <source>
        <dbReference type="EnsemblMetazoa" id="CLYHEMP023928.1"/>
    </source>
</evidence>
<feature type="compositionally biased region" description="Polar residues" evidence="2">
    <location>
        <begin position="552"/>
        <end position="562"/>
    </location>
</feature>
<dbReference type="Proteomes" id="UP000594262">
    <property type="component" value="Unplaced"/>
</dbReference>
<evidence type="ECO:0000256" key="2">
    <source>
        <dbReference type="SAM" id="MobiDB-lite"/>
    </source>
</evidence>
<keyword evidence="1 3" id="KW-0732">Signal</keyword>
<feature type="compositionally biased region" description="Basic and acidic residues" evidence="2">
    <location>
        <begin position="720"/>
        <end position="734"/>
    </location>
</feature>
<feature type="region of interest" description="Disordered" evidence="2">
    <location>
        <begin position="1287"/>
        <end position="1310"/>
    </location>
</feature>
<feature type="compositionally biased region" description="Gly residues" evidence="2">
    <location>
        <begin position="1056"/>
        <end position="1067"/>
    </location>
</feature>
<feature type="compositionally biased region" description="Polar residues" evidence="2">
    <location>
        <begin position="1072"/>
        <end position="1093"/>
    </location>
</feature>
<dbReference type="PROSITE" id="PS51820">
    <property type="entry name" value="PA14"/>
    <property type="match status" value="1"/>
</dbReference>
<organism evidence="5 6">
    <name type="scientific">Clytia hemisphaerica</name>
    <dbReference type="NCBI Taxonomy" id="252671"/>
    <lineage>
        <taxon>Eukaryota</taxon>
        <taxon>Metazoa</taxon>
        <taxon>Cnidaria</taxon>
        <taxon>Hydrozoa</taxon>
        <taxon>Hydroidolina</taxon>
        <taxon>Leptothecata</taxon>
        <taxon>Obeliida</taxon>
        <taxon>Clytiidae</taxon>
        <taxon>Clytia</taxon>
    </lineage>
</organism>
<feature type="compositionally biased region" description="Basic residues" evidence="2">
    <location>
        <begin position="1393"/>
        <end position="1424"/>
    </location>
</feature>
<feature type="region of interest" description="Disordered" evidence="2">
    <location>
        <begin position="1344"/>
        <end position="1438"/>
    </location>
</feature>
<feature type="compositionally biased region" description="Polar residues" evidence="2">
    <location>
        <begin position="684"/>
        <end position="694"/>
    </location>
</feature>
<evidence type="ECO:0000313" key="6">
    <source>
        <dbReference type="Proteomes" id="UP000594262"/>
    </source>
</evidence>
<reference evidence="5" key="1">
    <citation type="submission" date="2021-01" db="UniProtKB">
        <authorList>
            <consortium name="EnsemblMetazoa"/>
        </authorList>
    </citation>
    <scope>IDENTIFICATION</scope>
</reference>
<feature type="compositionally biased region" description="Polar residues" evidence="2">
    <location>
        <begin position="1426"/>
        <end position="1437"/>
    </location>
</feature>
<feature type="compositionally biased region" description="Polar residues" evidence="2">
    <location>
        <begin position="1116"/>
        <end position="1129"/>
    </location>
</feature>
<dbReference type="PANTHER" id="PTHR46769">
    <property type="entry name" value="POLYCYSTIC KIDNEY AND HEPATIC DISEASE 1 (AUTOSOMAL RECESSIVE)-LIKE 1"/>
    <property type="match status" value="1"/>
</dbReference>
<feature type="compositionally biased region" description="Low complexity" evidence="2">
    <location>
        <begin position="597"/>
        <end position="622"/>
    </location>
</feature>
<dbReference type="OrthoDB" id="5957890at2759"/>
<feature type="compositionally biased region" description="Polar residues" evidence="2">
    <location>
        <begin position="791"/>
        <end position="804"/>
    </location>
</feature>
<dbReference type="EnsemblMetazoa" id="CLYHEMT023928.1">
    <property type="protein sequence ID" value="CLYHEMP023928.1"/>
    <property type="gene ID" value="CLYHEMG023928"/>
</dbReference>
<feature type="compositionally biased region" description="Basic residues" evidence="2">
    <location>
        <begin position="1363"/>
        <end position="1375"/>
    </location>
</feature>
<feature type="region of interest" description="Disordered" evidence="2">
    <location>
        <begin position="943"/>
        <end position="1140"/>
    </location>
</feature>
<feature type="domain" description="PA14" evidence="4">
    <location>
        <begin position="22"/>
        <end position="180"/>
    </location>
</feature>
<feature type="compositionally biased region" description="Low complexity" evidence="2">
    <location>
        <begin position="863"/>
        <end position="876"/>
    </location>
</feature>
<evidence type="ECO:0000259" key="4">
    <source>
        <dbReference type="PROSITE" id="PS51820"/>
    </source>
</evidence>
<dbReference type="InterPro" id="IPR052387">
    <property type="entry name" value="Fibrocystin"/>
</dbReference>
<feature type="compositionally biased region" description="Basic and acidic residues" evidence="2">
    <location>
        <begin position="972"/>
        <end position="988"/>
    </location>
</feature>
<sequence>MEFHIFVVIALSLVQIVWANKNEDVGVVREIWSNVHGSDLQDLLADSRFPHQPTVVSFIKNFDAPPASHQKNIAQRVKGYFVAPQKGEYKFYSSCGGSCEVFLGLDGTEGENHRIINQQRSTRRNQFLKYPEQVSHTVTLKKGQITYLEAINKQGTDSDSLSVGVELPNGDKLFPIPHDLLRKSKSSAQTYVSKKSTSLRRRNLKSGSGAILDLEGKHFKNKDALEPGINIFQDSKDVMDSGDLGSGDSEDKISAVDKNALKTSDIISNDDIESINLSENKKLTNDKNSKTAHEKMTKSPVQELTGSERQVVGIGADPLTHGHMLGPQVGLPLIHPPTREDHHPDDITLTGAHLGNLPAQPLRHTGKVALVPAILHKTEYYDHATGYSRPGETRIEPVMNAHPVENWNHDVNAAGDLEHALGEMGGPVGCGQPPCGAPIHNECAMPPCGAPIHNECATPPCGAPAVVPVCRTPPCNLDHVDVHPFHESAPQPKKKPDIVKVEFVPEEAEGMKAAGNTKVGSKKGGSVRVQFIPGEVKQPAKTMTPEARAGPASSNQAVTQPPKQQPKAASISTGAIASKLKDKMEGKEEVKEPKNDQQPLKQQKQPVQQQRYQQPPQQYNAPSPQPEHKVIKTINGYEADPQLPSMNKPTAPVANSFGNGGGPSGEVPASAGITREPEQPKPQIYQTPAGQPTSELRPGEEKIDPPFTALGQKYPEGITTEERDATAMGEHKPDLPVAPGQERVFFGGNGEPGQSGMPNTATPEQRNFEGPPGADIPPMSSPEASQPDPNPTQNAPNTATSASGGINPVAGELSNALAENKVSPEEALQMMNDFVSGNQDMNKAAKNIEGMLGQIAHTRHHAPGAAEGASASAPSSLTPEHPLLQPPADVASPLNDDTHKFVSNPNDIAGLNTGFSDPNLAMGFHKGSPELAPGMDTSVIKSPDLDPSMAQPDGSNGGAPVFMGGAQGETAPKMDMDGEGKQAIHMDGENGMVAPGGGPPGEGPSSSVPIEQEEQNFRPPEEEAHYQQPQGGIPSEQPQGGIPSEEPQRVQEEAPPGGGGGGGGGGEANVAGGSQQGESRQQVMAKLNSFSTNGPPPPVDVYEGQVPELNGLVHPQPQTQTGETRSPTVHTLPPQNYHKPNNMVMEAFKAPDDGYANPQFENPSAKIRKLIPDISSDKTPTAQLLDKMDPHEIAGQVDPSSMKHDSFSDYTSSLLETGGSKFDQRLVKGIEGDLFQHNKDISTMFSKPINSEFGDEVNQAIGRPMPSFANEDMGLATSQFERKFKTPHPVAVRPAVRKSKPNPQVSGKRRNMLADMYADSLFPEDNMDIASLQGSLQGRFNNKVRSNVPTAKPGQQKLPVKQGKLKTSKGRKFPITKKLNSKNPKQTKEQSKQKKKKTQTKKIHNKRAMNMKPRRKLFRKRANISHRPQSQQSNTKRTWIPAFKRKHKGLSAQRRQRVNQIKTDHASMRIPASSADNHKQHAEHSLITGGRTGLSDQVAKLSEDTNKIASTLNGELPQQEHASLRKLVTELKNVLHEIKESPQLNNNKKHTFLNGERQLTESDILNLEDVTKSDLLSAFASIKKVNEQREDQSFIHSNGMDGHLPQEVYEPPGFTSGQEWKRGKIQSKVLLKKT</sequence>
<dbReference type="GeneID" id="136823741"/>
<protein>
    <recommendedName>
        <fullName evidence="4">PA14 domain-containing protein</fullName>
    </recommendedName>
</protein>
<dbReference type="PANTHER" id="PTHR46769:SF2">
    <property type="entry name" value="FIBROCYSTIN-L ISOFORM 2 PRECURSOR-RELATED"/>
    <property type="match status" value="1"/>
</dbReference>
<keyword evidence="6" id="KW-1185">Reference proteome</keyword>
<feature type="compositionally biased region" description="Polar residues" evidence="2">
    <location>
        <begin position="756"/>
        <end position="765"/>
    </location>
</feature>
<proteinExistence type="predicted"/>
<evidence type="ECO:0000256" key="3">
    <source>
        <dbReference type="SAM" id="SignalP"/>
    </source>
</evidence>
<name>A0A7M5XMJ0_9CNID</name>
<dbReference type="InterPro" id="IPR037524">
    <property type="entry name" value="PA14/GLEYA"/>
</dbReference>
<feature type="chain" id="PRO_5029672079" description="PA14 domain-containing protein" evidence="3">
    <location>
        <begin position="20"/>
        <end position="1634"/>
    </location>
</feature>
<feature type="compositionally biased region" description="Basic and acidic residues" evidence="2">
    <location>
        <begin position="579"/>
        <end position="595"/>
    </location>
</feature>
<feature type="region of interest" description="Disordered" evidence="2">
    <location>
        <begin position="861"/>
        <end position="903"/>
    </location>
</feature>